<sequence>ARRPPIEYHDEETMYYELLIQLKQTSIPHNSLYFSIVSFTE</sequence>
<proteinExistence type="predicted"/>
<feature type="non-terminal residue" evidence="1">
    <location>
        <position position="1"/>
    </location>
</feature>
<accession>A0A1A8NK37</accession>
<feature type="non-terminal residue" evidence="1">
    <location>
        <position position="41"/>
    </location>
</feature>
<reference evidence="1" key="2">
    <citation type="submission" date="2016-06" db="EMBL/GenBank/DDBJ databases">
        <title>The genome of a short-lived fish provides insights into sex chromosome evolution and the genetic control of aging.</title>
        <authorList>
            <person name="Reichwald K."/>
            <person name="Felder M."/>
            <person name="Petzold A."/>
            <person name="Koch P."/>
            <person name="Groth M."/>
            <person name="Platzer M."/>
        </authorList>
    </citation>
    <scope>NUCLEOTIDE SEQUENCE</scope>
    <source>
        <tissue evidence="1">Brain</tissue>
    </source>
</reference>
<protein>
    <submittedName>
        <fullName evidence="1">Uncharacterized protein</fullName>
    </submittedName>
</protein>
<name>A0A1A8NK37_9TELE</name>
<gene>
    <name evidence="1" type="primary">Nfu_g_1_026015</name>
</gene>
<organism evidence="1">
    <name type="scientific">Nothobranchius rachovii</name>
    <name type="common">bluefin notho</name>
    <dbReference type="NCBI Taxonomy" id="451742"/>
    <lineage>
        <taxon>Eukaryota</taxon>
        <taxon>Metazoa</taxon>
        <taxon>Chordata</taxon>
        <taxon>Craniata</taxon>
        <taxon>Vertebrata</taxon>
        <taxon>Euteleostomi</taxon>
        <taxon>Actinopterygii</taxon>
        <taxon>Neopterygii</taxon>
        <taxon>Teleostei</taxon>
        <taxon>Neoteleostei</taxon>
        <taxon>Acanthomorphata</taxon>
        <taxon>Ovalentaria</taxon>
        <taxon>Atherinomorphae</taxon>
        <taxon>Cyprinodontiformes</taxon>
        <taxon>Nothobranchiidae</taxon>
        <taxon>Nothobranchius</taxon>
    </lineage>
</organism>
<dbReference type="EMBL" id="HAEH01002658">
    <property type="protein sequence ID" value="SBR69368.1"/>
    <property type="molecule type" value="Transcribed_RNA"/>
</dbReference>
<dbReference type="AlphaFoldDB" id="A0A1A8NK37"/>
<reference evidence="1" key="1">
    <citation type="submission" date="2016-05" db="EMBL/GenBank/DDBJ databases">
        <authorList>
            <person name="Lavstsen T."/>
            <person name="Jespersen J.S."/>
        </authorList>
    </citation>
    <scope>NUCLEOTIDE SEQUENCE</scope>
    <source>
        <tissue evidence="1">Brain</tissue>
    </source>
</reference>
<evidence type="ECO:0000313" key="1">
    <source>
        <dbReference type="EMBL" id="SBR69368.1"/>
    </source>
</evidence>